<protein>
    <submittedName>
        <fullName evidence="3">CapA family protein</fullName>
    </submittedName>
</protein>
<comment type="similarity">
    <text evidence="1">Belongs to the CapA family.</text>
</comment>
<dbReference type="InterPro" id="IPR029052">
    <property type="entry name" value="Metallo-depent_PP-like"/>
</dbReference>
<reference evidence="3" key="1">
    <citation type="submission" date="2022-01" db="EMBL/GenBank/DDBJ databases">
        <title>Paenibacillus spongiae sp. nov., isolated from marine sponge.</title>
        <authorList>
            <person name="Li Z."/>
            <person name="Zhang M."/>
        </authorList>
    </citation>
    <scope>NUCLEOTIDE SEQUENCE</scope>
    <source>
        <strain evidence="3">PHS-Z3</strain>
    </source>
</reference>
<dbReference type="CDD" id="cd07381">
    <property type="entry name" value="MPP_CapA"/>
    <property type="match status" value="1"/>
</dbReference>
<dbReference type="SMART" id="SM00854">
    <property type="entry name" value="PGA_cap"/>
    <property type="match status" value="1"/>
</dbReference>
<proteinExistence type="inferred from homology"/>
<dbReference type="Gene3D" id="3.60.21.10">
    <property type="match status" value="1"/>
</dbReference>
<evidence type="ECO:0000256" key="1">
    <source>
        <dbReference type="ARBA" id="ARBA00005662"/>
    </source>
</evidence>
<dbReference type="PANTHER" id="PTHR33393:SF12">
    <property type="entry name" value="CAPSULE BIOSYNTHESIS PROTEIN CAPA"/>
    <property type="match status" value="1"/>
</dbReference>
<dbReference type="SUPFAM" id="SSF56300">
    <property type="entry name" value="Metallo-dependent phosphatases"/>
    <property type="match status" value="1"/>
</dbReference>
<name>A0ABY5S1I3_9BACL</name>
<dbReference type="PANTHER" id="PTHR33393">
    <property type="entry name" value="POLYGLUTAMINE SYNTHESIS ACCESSORY PROTEIN RV0574C-RELATED"/>
    <property type="match status" value="1"/>
</dbReference>
<dbReference type="RefSeq" id="WP_258383821.1">
    <property type="nucleotide sequence ID" value="NZ_CP091430.1"/>
</dbReference>
<evidence type="ECO:0000259" key="2">
    <source>
        <dbReference type="SMART" id="SM00854"/>
    </source>
</evidence>
<accession>A0ABY5S1I3</accession>
<sequence>MTDIQIAAVGDLMVKRYIISDAKLANGTYSFDPLLEKVAPILKKADLTIGNLETTFAGTRNKVRRKSGGPLFTCPDEAAPALKRAGFDVLITANNHCMDYGSSGLLRTLRILKQNGIEHTGTFHSLQHSKEFLIKTVKGVRIGILTYTAGLNGIPLPSNKSWMVNLIRKKQMIADIKHLKKHADLLIVYLHFGKEYSHRPNRKQRQLVNLLFRHGANIILGSHPHVLQPLIRKGKRQMVIYSLGNFISTQLKRNIHTQSSIILKIKIKKNDKGEIIIAETEYTPTLVHRIVENGRAKTEVIPIHEVMKQNHPNLKTKQRQQYQNMLNKTIKIIKNKA</sequence>
<gene>
    <name evidence="3" type="ORF">L1F29_19935</name>
</gene>
<dbReference type="InterPro" id="IPR052169">
    <property type="entry name" value="CW_Biosynth-Accessory"/>
</dbReference>
<dbReference type="InterPro" id="IPR019079">
    <property type="entry name" value="Capsule_synth_CapA"/>
</dbReference>
<organism evidence="3 4">
    <name type="scientific">Paenibacillus spongiae</name>
    <dbReference type="NCBI Taxonomy" id="2909671"/>
    <lineage>
        <taxon>Bacteria</taxon>
        <taxon>Bacillati</taxon>
        <taxon>Bacillota</taxon>
        <taxon>Bacilli</taxon>
        <taxon>Bacillales</taxon>
        <taxon>Paenibacillaceae</taxon>
        <taxon>Paenibacillus</taxon>
    </lineage>
</organism>
<feature type="domain" description="Capsule synthesis protein CapA" evidence="2">
    <location>
        <begin position="5"/>
        <end position="250"/>
    </location>
</feature>
<evidence type="ECO:0000313" key="4">
    <source>
        <dbReference type="Proteomes" id="UP001057877"/>
    </source>
</evidence>
<evidence type="ECO:0000313" key="3">
    <source>
        <dbReference type="EMBL" id="UVI27731.1"/>
    </source>
</evidence>
<dbReference type="Proteomes" id="UP001057877">
    <property type="component" value="Chromosome"/>
</dbReference>
<dbReference type="Pfam" id="PF09587">
    <property type="entry name" value="PGA_cap"/>
    <property type="match status" value="1"/>
</dbReference>
<keyword evidence="4" id="KW-1185">Reference proteome</keyword>
<dbReference type="EMBL" id="CP091430">
    <property type="protein sequence ID" value="UVI27731.1"/>
    <property type="molecule type" value="Genomic_DNA"/>
</dbReference>